<accession>A0AAD4ZGS7</accession>
<evidence type="ECO:0000313" key="2">
    <source>
        <dbReference type="EMBL" id="KAI5345294.1"/>
    </source>
</evidence>
<feature type="region of interest" description="Disordered" evidence="1">
    <location>
        <begin position="89"/>
        <end position="111"/>
    </location>
</feature>
<proteinExistence type="predicted"/>
<organism evidence="2 3">
    <name type="scientific">Prunus dulcis</name>
    <name type="common">Almond</name>
    <name type="synonym">Amygdalus dulcis</name>
    <dbReference type="NCBI Taxonomy" id="3755"/>
    <lineage>
        <taxon>Eukaryota</taxon>
        <taxon>Viridiplantae</taxon>
        <taxon>Streptophyta</taxon>
        <taxon>Embryophyta</taxon>
        <taxon>Tracheophyta</taxon>
        <taxon>Spermatophyta</taxon>
        <taxon>Magnoliopsida</taxon>
        <taxon>eudicotyledons</taxon>
        <taxon>Gunneridae</taxon>
        <taxon>Pentapetalae</taxon>
        <taxon>rosids</taxon>
        <taxon>fabids</taxon>
        <taxon>Rosales</taxon>
        <taxon>Rosaceae</taxon>
        <taxon>Amygdaloideae</taxon>
        <taxon>Amygdaleae</taxon>
        <taxon>Prunus</taxon>
    </lineage>
</organism>
<reference evidence="2 3" key="1">
    <citation type="journal article" date="2022" name="G3 (Bethesda)">
        <title>Whole-genome sequence and methylome profiling of the almond [Prunus dulcis (Mill.) D.A. Webb] cultivar 'Nonpareil'.</title>
        <authorList>
            <person name="D'Amico-Willman K.M."/>
            <person name="Ouma W.Z."/>
            <person name="Meulia T."/>
            <person name="Sideli G.M."/>
            <person name="Gradziel T.M."/>
            <person name="Fresnedo-Ramirez J."/>
        </authorList>
    </citation>
    <scope>NUCLEOTIDE SEQUENCE [LARGE SCALE GENOMIC DNA]</scope>
    <source>
        <strain evidence="2">Clone GOH B32 T37-40</strain>
    </source>
</reference>
<keyword evidence="3" id="KW-1185">Reference proteome</keyword>
<sequence length="177" mass="19672">MPKSDQPSNDNQYQIRAYRGARDNIGNILGTNGAPNHGPRFATGAGSRARRVDEVLLVRQFRPSKCRKLHEQLQQRTRFLAWFQSNRDQSWSSEGGTGPNSLNSEVPMTSKPVNSQKVSLLDEGGHVHIRHIIPSSLVDVGWYNPSPLGARRPHRHTRTTQQSGSYTELSHPGSAVA</sequence>
<dbReference type="EMBL" id="JAJFAZ020000002">
    <property type="protein sequence ID" value="KAI5345294.1"/>
    <property type="molecule type" value="Genomic_DNA"/>
</dbReference>
<dbReference type="AlphaFoldDB" id="A0AAD4ZGS7"/>
<evidence type="ECO:0000313" key="3">
    <source>
        <dbReference type="Proteomes" id="UP001054821"/>
    </source>
</evidence>
<dbReference type="Proteomes" id="UP001054821">
    <property type="component" value="Chromosome 2"/>
</dbReference>
<protein>
    <submittedName>
        <fullName evidence="2">Uncharacterized protein</fullName>
    </submittedName>
</protein>
<feature type="region of interest" description="Disordered" evidence="1">
    <location>
        <begin position="147"/>
        <end position="177"/>
    </location>
</feature>
<comment type="caution">
    <text evidence="2">The sequence shown here is derived from an EMBL/GenBank/DDBJ whole genome shotgun (WGS) entry which is preliminary data.</text>
</comment>
<name>A0AAD4ZGS7_PRUDU</name>
<feature type="region of interest" description="Disordered" evidence="1">
    <location>
        <begin position="27"/>
        <end position="46"/>
    </location>
</feature>
<evidence type="ECO:0000256" key="1">
    <source>
        <dbReference type="SAM" id="MobiDB-lite"/>
    </source>
</evidence>
<gene>
    <name evidence="2" type="ORF">L3X38_013171</name>
</gene>